<proteinExistence type="predicted"/>
<dbReference type="Proteomes" id="UP000539953">
    <property type="component" value="Unassembled WGS sequence"/>
</dbReference>
<comment type="caution">
    <text evidence="1">The sequence shown here is derived from an EMBL/GenBank/DDBJ whole genome shotgun (WGS) entry which is preliminary data.</text>
</comment>
<accession>A0A7W8CYT1</accession>
<organism evidence="1 2">
    <name type="scientific">Catenisphaera adipataccumulans</name>
    <dbReference type="NCBI Taxonomy" id="700500"/>
    <lineage>
        <taxon>Bacteria</taxon>
        <taxon>Bacillati</taxon>
        <taxon>Bacillota</taxon>
        <taxon>Erysipelotrichia</taxon>
        <taxon>Erysipelotrichales</taxon>
        <taxon>Erysipelotrichaceae</taxon>
        <taxon>Catenisphaera</taxon>
    </lineage>
</organism>
<keyword evidence="2" id="KW-1185">Reference proteome</keyword>
<sequence length="129" mass="14576">MAADEKYGARTWATLRSWSPILEKYEVIRSDKKIGMSNIYCYVGCTKKHLNIVTLNPLDVTRTTAGFSIPLTDVTSASIKKGLLRCSIQFRFEKESLSFDWSNGAAGTDMKDQKKNLDAMIHFISNRFA</sequence>
<evidence type="ECO:0000313" key="2">
    <source>
        <dbReference type="Proteomes" id="UP000539953"/>
    </source>
</evidence>
<evidence type="ECO:0000313" key="1">
    <source>
        <dbReference type="EMBL" id="MBB5182777.1"/>
    </source>
</evidence>
<name>A0A7W8CYT1_9FIRM</name>
<dbReference type="AlphaFoldDB" id="A0A7W8CYT1"/>
<dbReference type="EMBL" id="JACHHK010000002">
    <property type="protein sequence ID" value="MBB5182777.1"/>
    <property type="molecule type" value="Genomic_DNA"/>
</dbReference>
<protein>
    <submittedName>
        <fullName evidence="1">Uncharacterized protein</fullName>
    </submittedName>
</protein>
<gene>
    <name evidence="1" type="ORF">HNQ47_000796</name>
</gene>
<reference evidence="1 2" key="1">
    <citation type="submission" date="2020-08" db="EMBL/GenBank/DDBJ databases">
        <title>Genomic Encyclopedia of Type Strains, Phase IV (KMG-IV): sequencing the most valuable type-strain genomes for metagenomic binning, comparative biology and taxonomic classification.</title>
        <authorList>
            <person name="Goeker M."/>
        </authorList>
    </citation>
    <scope>NUCLEOTIDE SEQUENCE [LARGE SCALE GENOMIC DNA]</scope>
    <source>
        <strain evidence="1 2">DSM 25799</strain>
    </source>
</reference>
<dbReference type="RefSeq" id="WP_246346043.1">
    <property type="nucleotide sequence ID" value="NZ_JACHHK010000002.1"/>
</dbReference>